<keyword evidence="2" id="KW-0378">Hydrolase</keyword>
<dbReference type="Proteomes" id="UP001501476">
    <property type="component" value="Unassembled WGS sequence"/>
</dbReference>
<dbReference type="SUPFAM" id="SSF52499">
    <property type="entry name" value="Isochorismatase-like hydrolases"/>
    <property type="match status" value="1"/>
</dbReference>
<dbReference type="Pfam" id="PF00857">
    <property type="entry name" value="Isochorismatase"/>
    <property type="match status" value="1"/>
</dbReference>
<dbReference type="InterPro" id="IPR050993">
    <property type="entry name" value="Isochorismatase_domain"/>
</dbReference>
<organism evidence="2 3">
    <name type="scientific">Methylophaga marina</name>
    <dbReference type="NCBI Taxonomy" id="45495"/>
    <lineage>
        <taxon>Bacteria</taxon>
        <taxon>Pseudomonadati</taxon>
        <taxon>Pseudomonadota</taxon>
        <taxon>Gammaproteobacteria</taxon>
        <taxon>Thiotrichales</taxon>
        <taxon>Piscirickettsiaceae</taxon>
        <taxon>Methylophaga</taxon>
    </lineage>
</organism>
<reference evidence="3" key="1">
    <citation type="journal article" date="2019" name="Int. J. Syst. Evol. Microbiol.">
        <title>The Global Catalogue of Microorganisms (GCM) 10K type strain sequencing project: providing services to taxonomists for standard genome sequencing and annotation.</title>
        <authorList>
            <consortium name="The Broad Institute Genomics Platform"/>
            <consortium name="The Broad Institute Genome Sequencing Center for Infectious Disease"/>
            <person name="Wu L."/>
            <person name="Ma J."/>
        </authorList>
    </citation>
    <scope>NUCLEOTIDE SEQUENCE [LARGE SCALE GENOMIC DNA]</scope>
    <source>
        <strain evidence="3">JCM 6886</strain>
    </source>
</reference>
<feature type="domain" description="Isochorismatase-like" evidence="1">
    <location>
        <begin position="14"/>
        <end position="165"/>
    </location>
</feature>
<gene>
    <name evidence="2" type="ORF">GCM10008964_17830</name>
</gene>
<dbReference type="PANTHER" id="PTHR14119">
    <property type="entry name" value="HYDROLASE"/>
    <property type="match status" value="1"/>
</dbReference>
<evidence type="ECO:0000313" key="2">
    <source>
        <dbReference type="EMBL" id="GAA0226735.1"/>
    </source>
</evidence>
<dbReference type="GO" id="GO:0016787">
    <property type="term" value="F:hydrolase activity"/>
    <property type="evidence" value="ECO:0007669"/>
    <property type="project" value="UniProtKB-KW"/>
</dbReference>
<evidence type="ECO:0000259" key="1">
    <source>
        <dbReference type="Pfam" id="PF00857"/>
    </source>
</evidence>
<dbReference type="InterPro" id="IPR000868">
    <property type="entry name" value="Isochorismatase-like_dom"/>
</dbReference>
<evidence type="ECO:0000313" key="3">
    <source>
        <dbReference type="Proteomes" id="UP001501476"/>
    </source>
</evidence>
<proteinExistence type="predicted"/>
<sequence length="188" mass="20820">MSQKLTKANAGKGMLIVVDIQDRLLSAMPQKQQEHVQKSVMTLLKAADALTLPVVVTEQYPKGLGHTNSDIQALLPGNTPIHEKTAFSAWQVDAFVETLKSSQCQQVFLTGMETHICILQTALDLLKQGYEVFVIEEAVCSRHKEKHQNALSRLREAGAIITNVESLLFECLGDAKHPEFKTLSKLII</sequence>
<dbReference type="Gene3D" id="3.40.50.850">
    <property type="entry name" value="Isochorismatase-like"/>
    <property type="match status" value="1"/>
</dbReference>
<dbReference type="RefSeq" id="WP_286303810.1">
    <property type="nucleotide sequence ID" value="NZ_AP027741.1"/>
</dbReference>
<protein>
    <submittedName>
        <fullName evidence="2">Hydrolase</fullName>
    </submittedName>
</protein>
<name>A0ABP3D9C8_9GAMM</name>
<dbReference type="CDD" id="cd01012">
    <property type="entry name" value="YcaC_related"/>
    <property type="match status" value="1"/>
</dbReference>
<dbReference type="EMBL" id="BAAADG010000005">
    <property type="protein sequence ID" value="GAA0226735.1"/>
    <property type="molecule type" value="Genomic_DNA"/>
</dbReference>
<comment type="caution">
    <text evidence="2">The sequence shown here is derived from an EMBL/GenBank/DDBJ whole genome shotgun (WGS) entry which is preliminary data.</text>
</comment>
<dbReference type="PANTHER" id="PTHR14119:SF3">
    <property type="entry name" value="ISOCHORISMATASE DOMAIN-CONTAINING PROTEIN 2"/>
    <property type="match status" value="1"/>
</dbReference>
<dbReference type="InterPro" id="IPR036380">
    <property type="entry name" value="Isochorismatase-like_sf"/>
</dbReference>
<accession>A0ABP3D9C8</accession>
<keyword evidence="3" id="KW-1185">Reference proteome</keyword>